<organism evidence="1 2">
    <name type="scientific">Batillaria attramentaria</name>
    <dbReference type="NCBI Taxonomy" id="370345"/>
    <lineage>
        <taxon>Eukaryota</taxon>
        <taxon>Metazoa</taxon>
        <taxon>Spiralia</taxon>
        <taxon>Lophotrochozoa</taxon>
        <taxon>Mollusca</taxon>
        <taxon>Gastropoda</taxon>
        <taxon>Caenogastropoda</taxon>
        <taxon>Sorbeoconcha</taxon>
        <taxon>Cerithioidea</taxon>
        <taxon>Batillariidae</taxon>
        <taxon>Batillaria</taxon>
    </lineage>
</organism>
<dbReference type="EMBL" id="JACVVK020000403">
    <property type="protein sequence ID" value="KAK7475548.1"/>
    <property type="molecule type" value="Genomic_DNA"/>
</dbReference>
<gene>
    <name evidence="1" type="ORF">BaRGS_00033237</name>
</gene>
<evidence type="ECO:0000313" key="2">
    <source>
        <dbReference type="Proteomes" id="UP001519460"/>
    </source>
</evidence>
<comment type="caution">
    <text evidence="1">The sequence shown here is derived from an EMBL/GenBank/DDBJ whole genome shotgun (WGS) entry which is preliminary data.</text>
</comment>
<evidence type="ECO:0008006" key="3">
    <source>
        <dbReference type="Google" id="ProtNLM"/>
    </source>
</evidence>
<protein>
    <recommendedName>
        <fullName evidence="3">Secreted protein</fullName>
    </recommendedName>
</protein>
<dbReference type="AlphaFoldDB" id="A0ABD0JL84"/>
<dbReference type="Proteomes" id="UP001519460">
    <property type="component" value="Unassembled WGS sequence"/>
</dbReference>
<reference evidence="1 2" key="1">
    <citation type="journal article" date="2023" name="Sci. Data">
        <title>Genome assembly of the Korean intertidal mud-creeper Batillaria attramentaria.</title>
        <authorList>
            <person name="Patra A.K."/>
            <person name="Ho P.T."/>
            <person name="Jun S."/>
            <person name="Lee S.J."/>
            <person name="Kim Y."/>
            <person name="Won Y.J."/>
        </authorList>
    </citation>
    <scope>NUCLEOTIDE SEQUENCE [LARGE SCALE GENOMIC DNA]</scope>
    <source>
        <strain evidence="1">Wonlab-2016</strain>
    </source>
</reference>
<proteinExistence type="predicted"/>
<accession>A0ABD0JL84</accession>
<keyword evidence="2" id="KW-1185">Reference proteome</keyword>
<sequence>MLYWLWMTQKGNRLVARAGSITEQNFGVTKNLMNITLRSHDHNDRRRHNTVDASPATDFYRARLGPCSLTGQSCVFFSSCQRKSCSKPCVPAVAT</sequence>
<name>A0ABD0JL84_9CAEN</name>
<evidence type="ECO:0000313" key="1">
    <source>
        <dbReference type="EMBL" id="KAK7475548.1"/>
    </source>
</evidence>